<organism evidence="1 2">
    <name type="scientific">Eumeta variegata</name>
    <name type="common">Bagworm moth</name>
    <name type="synonym">Eumeta japonica</name>
    <dbReference type="NCBI Taxonomy" id="151549"/>
    <lineage>
        <taxon>Eukaryota</taxon>
        <taxon>Metazoa</taxon>
        <taxon>Ecdysozoa</taxon>
        <taxon>Arthropoda</taxon>
        <taxon>Hexapoda</taxon>
        <taxon>Insecta</taxon>
        <taxon>Pterygota</taxon>
        <taxon>Neoptera</taxon>
        <taxon>Endopterygota</taxon>
        <taxon>Lepidoptera</taxon>
        <taxon>Glossata</taxon>
        <taxon>Ditrysia</taxon>
        <taxon>Tineoidea</taxon>
        <taxon>Psychidae</taxon>
        <taxon>Oiketicinae</taxon>
        <taxon>Eumeta</taxon>
    </lineage>
</organism>
<dbReference type="Proteomes" id="UP000299102">
    <property type="component" value="Unassembled WGS sequence"/>
</dbReference>
<accession>A0A4C1YQC4</accession>
<dbReference type="AlphaFoldDB" id="A0A4C1YQC4"/>
<evidence type="ECO:0000313" key="1">
    <source>
        <dbReference type="EMBL" id="GBP76607.1"/>
    </source>
</evidence>
<comment type="caution">
    <text evidence="1">The sequence shown here is derived from an EMBL/GenBank/DDBJ whole genome shotgun (WGS) entry which is preliminary data.</text>
</comment>
<sequence>MAASSFEKNPKGCIVIWCIRTLSIVSTADGKSFKSMLLTVEELYPRREPLRLHRSLVCKRNPRGCIVIWCIRTLSIVSTAHGKSLLTVEEFNRKSEPLPLYCSQQIEGPGARARLHREVGGRRPPRSAFRRSNPFIQRNITAPISNQFRVALRAPIRLRKLMFYRVGLLPCIVLLCDL</sequence>
<evidence type="ECO:0000313" key="2">
    <source>
        <dbReference type="Proteomes" id="UP000299102"/>
    </source>
</evidence>
<proteinExistence type="predicted"/>
<protein>
    <submittedName>
        <fullName evidence="1">Uncharacterized protein</fullName>
    </submittedName>
</protein>
<reference evidence="1 2" key="1">
    <citation type="journal article" date="2019" name="Commun. Biol.">
        <title>The bagworm genome reveals a unique fibroin gene that provides high tensile strength.</title>
        <authorList>
            <person name="Kono N."/>
            <person name="Nakamura H."/>
            <person name="Ohtoshi R."/>
            <person name="Tomita M."/>
            <person name="Numata K."/>
            <person name="Arakawa K."/>
        </authorList>
    </citation>
    <scope>NUCLEOTIDE SEQUENCE [LARGE SCALE GENOMIC DNA]</scope>
</reference>
<keyword evidence="2" id="KW-1185">Reference proteome</keyword>
<dbReference type="EMBL" id="BGZK01001295">
    <property type="protein sequence ID" value="GBP76607.1"/>
    <property type="molecule type" value="Genomic_DNA"/>
</dbReference>
<gene>
    <name evidence="1" type="ORF">EVAR_37721_1</name>
</gene>
<name>A0A4C1YQC4_EUMVA</name>